<comment type="subcellular location">
    <subcellularLocation>
        <location evidence="1">Cell envelope</location>
    </subcellularLocation>
</comment>
<accession>A0ABY3DLY3</accession>
<evidence type="ECO:0000313" key="6">
    <source>
        <dbReference type="Proteomes" id="UP000315321"/>
    </source>
</evidence>
<keyword evidence="3" id="KW-0732">Signal</keyword>
<dbReference type="Gene3D" id="3.40.50.2300">
    <property type="match status" value="2"/>
</dbReference>
<gene>
    <name evidence="5" type="ORF">FO470_18655</name>
</gene>
<dbReference type="Pfam" id="PF13407">
    <property type="entry name" value="Peripla_BP_4"/>
    <property type="match status" value="1"/>
</dbReference>
<proteinExistence type="inferred from homology"/>
<organism evidence="5 6">
    <name type="scientific">Ancylobacter moscoviensis</name>
    <dbReference type="NCBI Taxonomy" id="2597768"/>
    <lineage>
        <taxon>Bacteria</taxon>
        <taxon>Pseudomonadati</taxon>
        <taxon>Pseudomonadota</taxon>
        <taxon>Alphaproteobacteria</taxon>
        <taxon>Hyphomicrobiales</taxon>
        <taxon>Xanthobacteraceae</taxon>
        <taxon>Ancylobacter</taxon>
    </lineage>
</organism>
<dbReference type="InterPro" id="IPR019546">
    <property type="entry name" value="TAT_signal_bac_arc"/>
</dbReference>
<dbReference type="PROSITE" id="PS51318">
    <property type="entry name" value="TAT"/>
    <property type="match status" value="1"/>
</dbReference>
<dbReference type="Proteomes" id="UP000315321">
    <property type="component" value="Unassembled WGS sequence"/>
</dbReference>
<dbReference type="PANTHER" id="PTHR46847">
    <property type="entry name" value="D-ALLOSE-BINDING PERIPLASMIC PROTEIN-RELATED"/>
    <property type="match status" value="1"/>
</dbReference>
<keyword evidence="6" id="KW-1185">Reference proteome</keyword>
<evidence type="ECO:0000313" key="5">
    <source>
        <dbReference type="EMBL" id="TSJ60209.1"/>
    </source>
</evidence>
<evidence type="ECO:0000256" key="3">
    <source>
        <dbReference type="ARBA" id="ARBA00022729"/>
    </source>
</evidence>
<evidence type="ECO:0000256" key="2">
    <source>
        <dbReference type="ARBA" id="ARBA00007639"/>
    </source>
</evidence>
<dbReference type="NCBIfam" id="TIGR01409">
    <property type="entry name" value="TAT_signal_seq"/>
    <property type="match status" value="1"/>
</dbReference>
<dbReference type="InterPro" id="IPR028082">
    <property type="entry name" value="Peripla_BP_I"/>
</dbReference>
<evidence type="ECO:0000256" key="1">
    <source>
        <dbReference type="ARBA" id="ARBA00004196"/>
    </source>
</evidence>
<dbReference type="InterPro" id="IPR025997">
    <property type="entry name" value="SBP_2_dom"/>
</dbReference>
<name>A0ABY3DLY3_9HYPH</name>
<comment type="caution">
    <text evidence="5">The sequence shown here is derived from an EMBL/GenBank/DDBJ whole genome shotgun (WGS) entry which is preliminary data.</text>
</comment>
<dbReference type="PANTHER" id="PTHR46847:SF1">
    <property type="entry name" value="D-ALLOSE-BINDING PERIPLASMIC PROTEIN-RELATED"/>
    <property type="match status" value="1"/>
</dbReference>
<protein>
    <submittedName>
        <fullName evidence="5">Sugar ABC transporter substrate-binding protein</fullName>
    </submittedName>
</protein>
<sequence length="446" mass="48916">MSRSIDPTRFPDFENRKVVDEHLERLDTHGVSRRDFLALASAGAIAGATAGIAGLPSVAVASPDGKLAYLAWTSRVEYMIQASKAIEAASKALGLGYTFLDGQFDSQRQLNQFEQQATIGSGGIILHASDGSALKRIAQLSQDNQVYFANVWATLPWFTPFDASDYYTLYAVPEEFSAHRGVTAKLLETVTKDFGGGDIVAVTGVPGFSTDTVRSRGRDDAFKDFPKTRLVGQLPGNFNREDSLKVTEDLLARHKNIVGVVAQNDDVAQGVIAALRSAGLQPGTDVLVVGADGTSEGARAIVQGTQLATSANSPAYFGAFFTARLYDVTHGWKPRAAERLLYWRSVTTTRDNVDVYLKRYVDNDGVEPFDYRRLSKVLHPTDWDPQAEIFPLDIDQEWAGIPKPDGWTYPKAYLDAKTNGEWEAVTAEYRDHYKINFFGPSPNAKS</sequence>
<feature type="domain" description="Periplasmic binding protein" evidence="4">
    <location>
        <begin position="75"/>
        <end position="319"/>
    </location>
</feature>
<dbReference type="InterPro" id="IPR006311">
    <property type="entry name" value="TAT_signal"/>
</dbReference>
<reference evidence="5 6" key="1">
    <citation type="submission" date="2019-07" db="EMBL/GenBank/DDBJ databases">
        <authorList>
            <person name="Grouzdev D.S."/>
        </authorList>
    </citation>
    <scope>NUCLEOTIDE SEQUENCE [LARGE SCALE GENOMIC DNA]</scope>
    <source>
        <strain evidence="5 6">3C</strain>
    </source>
</reference>
<dbReference type="SUPFAM" id="SSF53822">
    <property type="entry name" value="Periplasmic binding protein-like I"/>
    <property type="match status" value="1"/>
</dbReference>
<dbReference type="CDD" id="cd01536">
    <property type="entry name" value="PBP1_ABC_sugar_binding-like"/>
    <property type="match status" value="1"/>
</dbReference>
<evidence type="ECO:0000259" key="4">
    <source>
        <dbReference type="Pfam" id="PF13407"/>
    </source>
</evidence>
<dbReference type="EMBL" id="VMBP01000007">
    <property type="protein sequence ID" value="TSJ60209.1"/>
    <property type="molecule type" value="Genomic_DNA"/>
</dbReference>
<comment type="similarity">
    <text evidence="2">Belongs to the bacterial solute-binding protein 2 family.</text>
</comment>